<comment type="caution">
    <text evidence="1">The sequence shown here is derived from an EMBL/GenBank/DDBJ whole genome shotgun (WGS) entry which is preliminary data.</text>
</comment>
<dbReference type="Proteomes" id="UP001151582">
    <property type="component" value="Unassembled WGS sequence"/>
</dbReference>
<accession>A0A9W8AVR3</accession>
<sequence>YRNEFRSLATSHNVTSQLAAEQILRFAPKQKKRCLVYGLQERWLYHLEKGWVEPQSSRPMDEFLAHNLAYNAMLQGNAPLAWALALGAEDPTAARTGTVGRLAVYDVTVLVVAFDLLLIAVLQDNALAVADVFLYFDLVDLHRPRLAQILLLGVWYAQFESVREILNHLARKKNAPALGIGADHLNQIEDCFIQPNDDAMRKVRAYILSLDITALSLPQGFNLANSTDVNDVFQQPLIRDPAAYHLPRLAANVHEFNSYSAAVMNMAWNWRCPEQRSINFR</sequence>
<protein>
    <submittedName>
        <fullName evidence="1">Uncharacterized protein</fullName>
    </submittedName>
</protein>
<dbReference type="OrthoDB" id="10354676at2759"/>
<name>A0A9W8AVR3_9FUNG</name>
<dbReference type="AlphaFoldDB" id="A0A9W8AVR3"/>
<keyword evidence="2" id="KW-1185">Reference proteome</keyword>
<feature type="non-terminal residue" evidence="1">
    <location>
        <position position="1"/>
    </location>
</feature>
<organism evidence="1 2">
    <name type="scientific">Dimargaris verticillata</name>
    <dbReference type="NCBI Taxonomy" id="2761393"/>
    <lineage>
        <taxon>Eukaryota</taxon>
        <taxon>Fungi</taxon>
        <taxon>Fungi incertae sedis</taxon>
        <taxon>Zoopagomycota</taxon>
        <taxon>Kickxellomycotina</taxon>
        <taxon>Dimargaritomycetes</taxon>
        <taxon>Dimargaritales</taxon>
        <taxon>Dimargaritaceae</taxon>
        <taxon>Dimargaris</taxon>
    </lineage>
</organism>
<reference evidence="1" key="1">
    <citation type="submission" date="2022-07" db="EMBL/GenBank/DDBJ databases">
        <title>Phylogenomic reconstructions and comparative analyses of Kickxellomycotina fungi.</title>
        <authorList>
            <person name="Reynolds N.K."/>
            <person name="Stajich J.E."/>
            <person name="Barry K."/>
            <person name="Grigoriev I.V."/>
            <person name="Crous P."/>
            <person name="Smith M.E."/>
        </authorList>
    </citation>
    <scope>NUCLEOTIDE SEQUENCE</scope>
    <source>
        <strain evidence="1">RSA 567</strain>
    </source>
</reference>
<evidence type="ECO:0000313" key="2">
    <source>
        <dbReference type="Proteomes" id="UP001151582"/>
    </source>
</evidence>
<gene>
    <name evidence="1" type="ORF">H4R34_006071</name>
</gene>
<dbReference type="EMBL" id="JANBQB010001793">
    <property type="protein sequence ID" value="KAJ1970390.1"/>
    <property type="molecule type" value="Genomic_DNA"/>
</dbReference>
<proteinExistence type="predicted"/>
<evidence type="ECO:0000313" key="1">
    <source>
        <dbReference type="EMBL" id="KAJ1970390.1"/>
    </source>
</evidence>